<dbReference type="AlphaFoldDB" id="A0A1H5WRB2"/>
<dbReference type="RefSeq" id="WP_185116948.1">
    <property type="nucleotide sequence ID" value="NZ_FNUS01000002.1"/>
</dbReference>
<keyword evidence="3" id="KW-1185">Reference proteome</keyword>
<keyword evidence="1" id="KW-0472">Membrane</keyword>
<dbReference type="Proteomes" id="UP000236738">
    <property type="component" value="Unassembled WGS sequence"/>
</dbReference>
<organism evidence="2 3">
    <name type="scientific">Halpernia humi</name>
    <dbReference type="NCBI Taxonomy" id="493375"/>
    <lineage>
        <taxon>Bacteria</taxon>
        <taxon>Pseudomonadati</taxon>
        <taxon>Bacteroidota</taxon>
        <taxon>Flavobacteriia</taxon>
        <taxon>Flavobacteriales</taxon>
        <taxon>Weeksellaceae</taxon>
        <taxon>Chryseobacterium group</taxon>
        <taxon>Halpernia</taxon>
    </lineage>
</organism>
<dbReference type="EMBL" id="FNUS01000002">
    <property type="protein sequence ID" value="SEG01901.1"/>
    <property type="molecule type" value="Genomic_DNA"/>
</dbReference>
<sequence length="76" mass="8469">MQEKLIKFVRENRLGLIGVLVGGILGFAYYHFIGCATGTCLITSKPINSSVYGMFLGYLIFSIFDKTKQQKNSTNL</sequence>
<dbReference type="InterPro" id="IPR045764">
    <property type="entry name" value="DUF6132"/>
</dbReference>
<accession>A0A1H5WRB2</accession>
<keyword evidence="1" id="KW-1133">Transmembrane helix</keyword>
<keyword evidence="1" id="KW-0812">Transmembrane</keyword>
<evidence type="ECO:0000256" key="1">
    <source>
        <dbReference type="SAM" id="Phobius"/>
    </source>
</evidence>
<proteinExistence type="predicted"/>
<gene>
    <name evidence="2" type="ORF">SAMN05421847_1305</name>
</gene>
<protein>
    <submittedName>
        <fullName evidence="2">Uncharacterized protein</fullName>
    </submittedName>
</protein>
<evidence type="ECO:0000313" key="3">
    <source>
        <dbReference type="Proteomes" id="UP000236738"/>
    </source>
</evidence>
<feature type="transmembrane region" description="Helical" evidence="1">
    <location>
        <begin position="12"/>
        <end position="32"/>
    </location>
</feature>
<name>A0A1H5WRB2_9FLAO</name>
<dbReference type="Pfam" id="PF19628">
    <property type="entry name" value="DUF6132"/>
    <property type="match status" value="1"/>
</dbReference>
<evidence type="ECO:0000313" key="2">
    <source>
        <dbReference type="EMBL" id="SEG01901.1"/>
    </source>
</evidence>
<reference evidence="3" key="1">
    <citation type="submission" date="2016-10" db="EMBL/GenBank/DDBJ databases">
        <authorList>
            <person name="Varghese N."/>
            <person name="Submissions S."/>
        </authorList>
    </citation>
    <scope>NUCLEOTIDE SEQUENCE [LARGE SCALE GENOMIC DNA]</scope>
    <source>
        <strain evidence="3">DSM 21580</strain>
    </source>
</reference>
<feature type="transmembrane region" description="Helical" evidence="1">
    <location>
        <begin position="47"/>
        <end position="64"/>
    </location>
</feature>